<dbReference type="EMBL" id="CACRXK020019693">
    <property type="protein sequence ID" value="CAB4033955.1"/>
    <property type="molecule type" value="Genomic_DNA"/>
</dbReference>
<proteinExistence type="inferred from homology"/>
<sequence>ARRRLDNKRIDYAKLQELILKAPHENLPLTLKENGFYFSIAKNYFNKDTPTTKEVKKIYNVWSKNFGNVRVNVQQNKEQEMQGCEEDKHEMTEDIPLSPSSIVSEATEIPKRTTRPKKKVISPRNVCNLRSVRKVIKDIHAMSSFLLPKLRSNRNLPGRSSVKRWTKNVDLCKKDFVFVPVFDLKSVTIDGEVNVGIINSLRGYDVDSTSVLQILRTWMQEELRGTLSNAMYSQLSWKHTQFDVPQQDNLNDCGVFICASAWSLSKGTDRFHFTQEDIPNIRHWMKSLLQIDNDLKAIDEKLIPADTNNKADNESRLVQSDEASSEEDGTADHVFWNDRKNELPTFIKELWPKLLQFSLTRKTPTQEFQKWDWILEDHSQYIHTFGKSLLRRQFFKYADIPDKVVELITKTLFSIVRPRTERNPRDPRNVVRSQYKFVYKLQLWSHATSQDKDSYIYNVLLPETIANILIKYKNITRKDAISMIIKQRL</sequence>
<dbReference type="GO" id="GO:0016926">
    <property type="term" value="P:protein desumoylation"/>
    <property type="evidence" value="ECO:0007669"/>
    <property type="project" value="TreeGrafter"/>
</dbReference>
<dbReference type="OrthoDB" id="1939479at2759"/>
<feature type="region of interest" description="Disordered" evidence="5">
    <location>
        <begin position="307"/>
        <end position="331"/>
    </location>
</feature>
<dbReference type="GO" id="GO:0016929">
    <property type="term" value="F:deSUMOylase activity"/>
    <property type="evidence" value="ECO:0007669"/>
    <property type="project" value="TreeGrafter"/>
</dbReference>
<protein>
    <submittedName>
        <fullName evidence="6">Cysteine ase</fullName>
    </submittedName>
</protein>
<dbReference type="PANTHER" id="PTHR12606">
    <property type="entry name" value="SENTRIN/SUMO-SPECIFIC PROTEASE"/>
    <property type="match status" value="1"/>
</dbReference>
<keyword evidence="3" id="KW-0378">Hydrolase</keyword>
<evidence type="ECO:0000256" key="3">
    <source>
        <dbReference type="ARBA" id="ARBA00022801"/>
    </source>
</evidence>
<keyword evidence="7" id="KW-1185">Reference proteome</keyword>
<reference evidence="6" key="1">
    <citation type="submission" date="2020-04" db="EMBL/GenBank/DDBJ databases">
        <authorList>
            <person name="Alioto T."/>
            <person name="Alioto T."/>
            <person name="Gomez Garrido J."/>
        </authorList>
    </citation>
    <scope>NUCLEOTIDE SEQUENCE</scope>
    <source>
        <strain evidence="6">A484AB</strain>
    </source>
</reference>
<evidence type="ECO:0000313" key="7">
    <source>
        <dbReference type="Proteomes" id="UP001152795"/>
    </source>
</evidence>
<evidence type="ECO:0000256" key="5">
    <source>
        <dbReference type="SAM" id="MobiDB-lite"/>
    </source>
</evidence>
<dbReference type="InterPro" id="IPR003653">
    <property type="entry name" value="Peptidase_C48_C"/>
</dbReference>
<dbReference type="Gene3D" id="3.40.395.10">
    <property type="entry name" value="Adenoviral Proteinase, Chain A"/>
    <property type="match status" value="1"/>
</dbReference>
<dbReference type="GO" id="GO:0006508">
    <property type="term" value="P:proteolysis"/>
    <property type="evidence" value="ECO:0007669"/>
    <property type="project" value="UniProtKB-KW"/>
</dbReference>
<evidence type="ECO:0000256" key="1">
    <source>
        <dbReference type="ARBA" id="ARBA00005234"/>
    </source>
</evidence>
<dbReference type="GO" id="GO:0005634">
    <property type="term" value="C:nucleus"/>
    <property type="evidence" value="ECO:0007669"/>
    <property type="project" value="TreeGrafter"/>
</dbReference>
<organism evidence="6 7">
    <name type="scientific">Paramuricea clavata</name>
    <name type="common">Red gorgonian</name>
    <name type="synonym">Violescent sea-whip</name>
    <dbReference type="NCBI Taxonomy" id="317549"/>
    <lineage>
        <taxon>Eukaryota</taxon>
        <taxon>Metazoa</taxon>
        <taxon>Cnidaria</taxon>
        <taxon>Anthozoa</taxon>
        <taxon>Octocorallia</taxon>
        <taxon>Malacalcyonacea</taxon>
        <taxon>Plexauridae</taxon>
        <taxon>Paramuricea</taxon>
    </lineage>
</organism>
<keyword evidence="4" id="KW-0788">Thiol protease</keyword>
<gene>
    <name evidence="6" type="ORF">PACLA_8A066594</name>
</gene>
<dbReference type="SUPFAM" id="SSF54001">
    <property type="entry name" value="Cysteine proteinases"/>
    <property type="match status" value="1"/>
</dbReference>
<comment type="caution">
    <text evidence="6">The sequence shown here is derived from an EMBL/GenBank/DDBJ whole genome shotgun (WGS) entry which is preliminary data.</text>
</comment>
<dbReference type="Pfam" id="PF02902">
    <property type="entry name" value="Peptidase_C48"/>
    <property type="match status" value="1"/>
</dbReference>
<dbReference type="Proteomes" id="UP001152795">
    <property type="component" value="Unassembled WGS sequence"/>
</dbReference>
<comment type="similarity">
    <text evidence="1">Belongs to the peptidase C48 family.</text>
</comment>
<accession>A0A7D9LFX5</accession>
<evidence type="ECO:0000313" key="6">
    <source>
        <dbReference type="EMBL" id="CAB4033955.1"/>
    </source>
</evidence>
<dbReference type="PROSITE" id="PS50600">
    <property type="entry name" value="ULP_PROTEASE"/>
    <property type="match status" value="1"/>
</dbReference>
<keyword evidence="2" id="KW-0645">Protease</keyword>
<name>A0A7D9LFX5_PARCT</name>
<evidence type="ECO:0000256" key="4">
    <source>
        <dbReference type="ARBA" id="ARBA00022807"/>
    </source>
</evidence>
<evidence type="ECO:0000256" key="2">
    <source>
        <dbReference type="ARBA" id="ARBA00022670"/>
    </source>
</evidence>
<dbReference type="PANTHER" id="PTHR12606:SF141">
    <property type="entry name" value="GH15225P-RELATED"/>
    <property type="match status" value="1"/>
</dbReference>
<dbReference type="InterPro" id="IPR038765">
    <property type="entry name" value="Papain-like_cys_pep_sf"/>
</dbReference>
<dbReference type="AlphaFoldDB" id="A0A7D9LFX5"/>
<feature type="non-terminal residue" evidence="6">
    <location>
        <position position="1"/>
    </location>
</feature>